<keyword evidence="1 3" id="KW-0808">Transferase</keyword>
<evidence type="ECO:0000259" key="2">
    <source>
        <dbReference type="Pfam" id="PF00534"/>
    </source>
</evidence>
<proteinExistence type="predicted"/>
<evidence type="ECO:0000313" key="4">
    <source>
        <dbReference type="Proteomes" id="UP000236737"/>
    </source>
</evidence>
<dbReference type="OrthoDB" id="9801609at2"/>
<protein>
    <submittedName>
        <fullName evidence="3">Glycosyl transferases group 1</fullName>
    </submittedName>
</protein>
<evidence type="ECO:0000313" key="3">
    <source>
        <dbReference type="EMBL" id="SEG10600.1"/>
    </source>
</evidence>
<accession>A0A1H5XGQ3</accession>
<dbReference type="Pfam" id="PF00534">
    <property type="entry name" value="Glycos_transf_1"/>
    <property type="match status" value="1"/>
</dbReference>
<dbReference type="GO" id="GO:0016757">
    <property type="term" value="F:glycosyltransferase activity"/>
    <property type="evidence" value="ECO:0007669"/>
    <property type="project" value="InterPro"/>
</dbReference>
<keyword evidence="4" id="KW-1185">Reference proteome</keyword>
<dbReference type="CDD" id="cd03809">
    <property type="entry name" value="GT4_MtfB-like"/>
    <property type="match status" value="1"/>
</dbReference>
<reference evidence="4" key="1">
    <citation type="submission" date="2016-10" db="EMBL/GenBank/DDBJ databases">
        <authorList>
            <person name="Varghese N."/>
            <person name="Submissions S."/>
        </authorList>
    </citation>
    <scope>NUCLEOTIDE SEQUENCE [LARGE SCALE GENOMIC DNA]</scope>
    <source>
        <strain evidence="4">CGMCC 1.9230</strain>
    </source>
</reference>
<dbReference type="EMBL" id="FNVP01000006">
    <property type="protein sequence ID" value="SEG10600.1"/>
    <property type="molecule type" value="Genomic_DNA"/>
</dbReference>
<dbReference type="AlphaFoldDB" id="A0A1H5XGQ3"/>
<dbReference type="Gene3D" id="3.40.50.2000">
    <property type="entry name" value="Glycogen Phosphorylase B"/>
    <property type="match status" value="2"/>
</dbReference>
<name>A0A1H5XGQ3_9FLAO</name>
<evidence type="ECO:0000256" key="1">
    <source>
        <dbReference type="ARBA" id="ARBA00022679"/>
    </source>
</evidence>
<sequence length="356" mass="41798">MSKLVFIESHNLKNKTTGLGTFNYELIKGFSQLEFNRLELTLNTKNPKILEAEFGNKFNYHKYCELSRLKLFRTRKKNDLWHSLNQNTKVEPYHVNNYLLTIHDVNFVEEISSDMNHNINKLFRGKLKKSTAITYISEFAKKQTHRYFNIPDIPEYVILNGNPITTILDTSGFTTKMPVDKPFLYSIGDFLERKNFLSIVKMMVHITDFNLIISGNNNKEYGFEIAKFIQDNNLQNHVFLTGKVDDLAKQYYLSNCHAFLFPSIREGFGLPPIEAMRFGKPIFLSNKTSLPEIGGEHCYYWDNFDPENMKTVLFEGLNHFYNNKVKMETFMKERAESFNWKTAASEYLKVYEKCLY</sequence>
<dbReference type="SUPFAM" id="SSF53756">
    <property type="entry name" value="UDP-Glycosyltransferase/glycogen phosphorylase"/>
    <property type="match status" value="1"/>
</dbReference>
<feature type="domain" description="Glycosyl transferase family 1" evidence="2">
    <location>
        <begin position="177"/>
        <end position="296"/>
    </location>
</feature>
<gene>
    <name evidence="3" type="ORF">SAMN04488130_10625</name>
</gene>
<dbReference type="PANTHER" id="PTHR46401">
    <property type="entry name" value="GLYCOSYLTRANSFERASE WBBK-RELATED"/>
    <property type="match status" value="1"/>
</dbReference>
<dbReference type="PANTHER" id="PTHR46401:SF2">
    <property type="entry name" value="GLYCOSYLTRANSFERASE WBBK-RELATED"/>
    <property type="match status" value="1"/>
</dbReference>
<dbReference type="GO" id="GO:0009103">
    <property type="term" value="P:lipopolysaccharide biosynthetic process"/>
    <property type="evidence" value="ECO:0007669"/>
    <property type="project" value="TreeGrafter"/>
</dbReference>
<dbReference type="Proteomes" id="UP000236737">
    <property type="component" value="Unassembled WGS sequence"/>
</dbReference>
<dbReference type="RefSeq" id="WP_103999789.1">
    <property type="nucleotide sequence ID" value="NZ_FNVP01000006.1"/>
</dbReference>
<organism evidence="3 4">
    <name type="scientific">Flavobacterium urumqiense</name>
    <dbReference type="NCBI Taxonomy" id="935224"/>
    <lineage>
        <taxon>Bacteria</taxon>
        <taxon>Pseudomonadati</taxon>
        <taxon>Bacteroidota</taxon>
        <taxon>Flavobacteriia</taxon>
        <taxon>Flavobacteriales</taxon>
        <taxon>Flavobacteriaceae</taxon>
        <taxon>Flavobacterium</taxon>
    </lineage>
</organism>
<dbReference type="InterPro" id="IPR001296">
    <property type="entry name" value="Glyco_trans_1"/>
</dbReference>